<feature type="compositionally biased region" description="Acidic residues" evidence="1">
    <location>
        <begin position="80"/>
        <end position="89"/>
    </location>
</feature>
<dbReference type="Proteomes" id="UP001519362">
    <property type="component" value="Unassembled WGS sequence"/>
</dbReference>
<dbReference type="RefSeq" id="WP_165134176.1">
    <property type="nucleotide sequence ID" value="NZ_CP049253.1"/>
</dbReference>
<reference evidence="3 4" key="1">
    <citation type="submission" date="2021-03" db="EMBL/GenBank/DDBJ databases">
        <title>Sequencing the genomes of 1000 actinobacteria strains.</title>
        <authorList>
            <person name="Klenk H.-P."/>
        </authorList>
    </citation>
    <scope>NUCLEOTIDE SEQUENCE [LARGE SCALE GENOMIC DNA]</scope>
    <source>
        <strain evidence="3 4">DSM 24221</strain>
    </source>
</reference>
<keyword evidence="4" id="KW-1185">Reference proteome</keyword>
<feature type="region of interest" description="Disordered" evidence="1">
    <location>
        <begin position="65"/>
        <end position="98"/>
    </location>
</feature>
<keyword evidence="2" id="KW-0472">Membrane</keyword>
<organism evidence="3 4">
    <name type="scientific">Microbacterium amylolyticum</name>
    <dbReference type="NCBI Taxonomy" id="936337"/>
    <lineage>
        <taxon>Bacteria</taxon>
        <taxon>Bacillati</taxon>
        <taxon>Actinomycetota</taxon>
        <taxon>Actinomycetes</taxon>
        <taxon>Micrococcales</taxon>
        <taxon>Microbacteriaceae</taxon>
        <taxon>Microbacterium</taxon>
    </lineage>
</organism>
<evidence type="ECO:0000313" key="3">
    <source>
        <dbReference type="EMBL" id="MBP2437366.1"/>
    </source>
</evidence>
<accession>A0ABS4ZJA2</accession>
<evidence type="ECO:0000256" key="1">
    <source>
        <dbReference type="SAM" id="MobiDB-lite"/>
    </source>
</evidence>
<evidence type="ECO:0000256" key="2">
    <source>
        <dbReference type="SAM" id="Phobius"/>
    </source>
</evidence>
<evidence type="ECO:0000313" key="4">
    <source>
        <dbReference type="Proteomes" id="UP001519362"/>
    </source>
</evidence>
<sequence length="98" mass="11078">MKIRSVVVYTILRLAFFLVPLGIMMLFPAFWGMWWLATLFAAMIGISLSIIFLRKPLGEVSEGIYERQQAKKRPKTPAEIDADIEDEANEGAQSDEVS</sequence>
<protein>
    <submittedName>
        <fullName evidence="3">Membrane protein</fullName>
    </submittedName>
</protein>
<feature type="transmembrane region" description="Helical" evidence="2">
    <location>
        <begin position="7"/>
        <end position="27"/>
    </location>
</feature>
<name>A0ABS4ZJA2_9MICO</name>
<gene>
    <name evidence="3" type="ORF">JOF34_001952</name>
</gene>
<comment type="caution">
    <text evidence="3">The sequence shown here is derived from an EMBL/GenBank/DDBJ whole genome shotgun (WGS) entry which is preliminary data.</text>
</comment>
<keyword evidence="2" id="KW-1133">Transmembrane helix</keyword>
<keyword evidence="2" id="KW-0812">Transmembrane</keyword>
<dbReference type="EMBL" id="JAGIOL010000001">
    <property type="protein sequence ID" value="MBP2437366.1"/>
    <property type="molecule type" value="Genomic_DNA"/>
</dbReference>
<proteinExistence type="predicted"/>
<feature type="transmembrane region" description="Helical" evidence="2">
    <location>
        <begin position="33"/>
        <end position="53"/>
    </location>
</feature>